<evidence type="ECO:0000256" key="1">
    <source>
        <dbReference type="SAM" id="Phobius"/>
    </source>
</evidence>
<protein>
    <recommendedName>
        <fullName evidence="2">F-box/LRR-repeat protein 15/At3g58940/PEG3-like LRR domain-containing protein</fullName>
    </recommendedName>
</protein>
<dbReference type="SUPFAM" id="SSF52047">
    <property type="entry name" value="RNI-like"/>
    <property type="match status" value="1"/>
</dbReference>
<accession>A0AAD8R247</accession>
<proteinExistence type="predicted"/>
<dbReference type="Pfam" id="PF24758">
    <property type="entry name" value="LRR_At5g56370"/>
    <property type="match status" value="1"/>
</dbReference>
<keyword evidence="1" id="KW-1133">Transmembrane helix</keyword>
<evidence type="ECO:0000313" key="3">
    <source>
        <dbReference type="EMBL" id="KAK1612610.1"/>
    </source>
</evidence>
<dbReference type="InterPro" id="IPR055411">
    <property type="entry name" value="LRR_FXL15/At3g58940/PEG3-like"/>
</dbReference>
<keyword evidence="1" id="KW-0472">Membrane</keyword>
<evidence type="ECO:0000259" key="2">
    <source>
        <dbReference type="Pfam" id="PF24758"/>
    </source>
</evidence>
<dbReference type="Proteomes" id="UP001231189">
    <property type="component" value="Unassembled WGS sequence"/>
</dbReference>
<gene>
    <name evidence="3" type="ORF">QYE76_036283</name>
</gene>
<keyword evidence="1" id="KW-0812">Transmembrane</keyword>
<dbReference type="PANTHER" id="PTHR34709">
    <property type="entry name" value="OS10G0396666 PROTEIN"/>
    <property type="match status" value="1"/>
</dbReference>
<keyword evidence="4" id="KW-1185">Reference proteome</keyword>
<reference evidence="3" key="1">
    <citation type="submission" date="2023-07" db="EMBL/GenBank/DDBJ databases">
        <title>A chromosome-level genome assembly of Lolium multiflorum.</title>
        <authorList>
            <person name="Chen Y."/>
            <person name="Copetti D."/>
            <person name="Kolliker R."/>
            <person name="Studer B."/>
        </authorList>
    </citation>
    <scope>NUCLEOTIDE SEQUENCE</scope>
    <source>
        <strain evidence="3">02402/16</strain>
        <tissue evidence="3">Leaf</tissue>
    </source>
</reference>
<comment type="caution">
    <text evidence="3">The sequence shown here is derived from an EMBL/GenBank/DDBJ whole genome shotgun (WGS) entry which is preliminary data.</text>
</comment>
<dbReference type="SUPFAM" id="SSF81383">
    <property type="entry name" value="F-box domain"/>
    <property type="match status" value="2"/>
</dbReference>
<dbReference type="InterPro" id="IPR036047">
    <property type="entry name" value="F-box-like_dom_sf"/>
</dbReference>
<dbReference type="EMBL" id="JAUUTY010000007">
    <property type="protein sequence ID" value="KAK1612610.1"/>
    <property type="molecule type" value="Genomic_DNA"/>
</dbReference>
<evidence type="ECO:0000313" key="4">
    <source>
        <dbReference type="Proteomes" id="UP001231189"/>
    </source>
</evidence>
<organism evidence="3 4">
    <name type="scientific">Lolium multiflorum</name>
    <name type="common">Italian ryegrass</name>
    <name type="synonym">Lolium perenne subsp. multiflorum</name>
    <dbReference type="NCBI Taxonomy" id="4521"/>
    <lineage>
        <taxon>Eukaryota</taxon>
        <taxon>Viridiplantae</taxon>
        <taxon>Streptophyta</taxon>
        <taxon>Embryophyta</taxon>
        <taxon>Tracheophyta</taxon>
        <taxon>Spermatophyta</taxon>
        <taxon>Magnoliopsida</taxon>
        <taxon>Liliopsida</taxon>
        <taxon>Poales</taxon>
        <taxon>Poaceae</taxon>
        <taxon>BOP clade</taxon>
        <taxon>Pooideae</taxon>
        <taxon>Poodae</taxon>
        <taxon>Poeae</taxon>
        <taxon>Poeae Chloroplast Group 2 (Poeae type)</taxon>
        <taxon>Loliodinae</taxon>
        <taxon>Loliinae</taxon>
        <taxon>Lolium</taxon>
    </lineage>
</organism>
<sequence length="861" mass="95834">MGLTPKRRRRSAKQPGGVDYISALPDDLLLLILAGLGCTAAAARTSGLSRRWRGLWARLGDISLRDVAFESLAAVLSLVARPPASAISLLEIRVPRQKRRVPREHWPVREDVASLARVAARLAPETVVLALPPKGSIPNPADFHLPCFRRAVSVVLESLPFVLRAPPAAAGGDFFPALQTLRLLDCIVVDKELGALLSRCPRLRVLELRHKVTTWPGVRARRIVRSATLQELVLHSERPWLSSVHIVAPMLKQLTMSFWAHKEATISVSASTMQKVSWRCSYAQNAIGFGLWSLHKLKLATAETPGQLPSLQIYAGNSSHTISNQKANLAKEIEKHTVVEFSDMELHLTTAGHVFGALVLHLLQMKRIRSVLRGLKVVRQSSPEKEPCHANCPCEPTDWRTQIIALTALEELDIYGFQGEDHEYDLLKLILGSAPMLRRMTVKLSRELSSAKDDTRTKICDLVAYSSMECLVYHGAFQAPMELEPRRRRRSAQAQQPGGVDHISGLPDDLLLLILAGLGCTAAAARTSGLSRRWRGLWARLGDISLRHVPFQSLTAVLSLVARPPPPAISLLEIRVPRQNRRVPKEHWPARMDVASLLRAAARLTPERLVLAFPPGRSNPNPSDFHLHCFRRAAYVELGSFPFVLRASAAGGEFAALHTLHLLDCIVDDLDALLLLCPSLRVLVLKPKATTWLGDHRLRTVHSATLEKLVVDSQRAWASRVDIVAPALKKLAVSFWAYQEMSISVSAPMAEKFLWRCRYATGTIGFGLWGIDMVTLETTDKRAQLPSLQIYAYNSYYVFSDQEANLAQEIEKHMLTEFSDLELHLSATGHVVGALVLHILAMNRIRNVMRRFKLFRLTFQG</sequence>
<dbReference type="AlphaFoldDB" id="A0AAD8R247"/>
<feature type="transmembrane region" description="Helical" evidence="1">
    <location>
        <begin position="823"/>
        <end position="841"/>
    </location>
</feature>
<dbReference type="PANTHER" id="PTHR34709:SF81">
    <property type="entry name" value="F-BOX DOMAIN-CONTAINING PROTEIN"/>
    <property type="match status" value="1"/>
</dbReference>
<dbReference type="InterPro" id="IPR055312">
    <property type="entry name" value="FBL15-like"/>
</dbReference>
<feature type="domain" description="F-box/LRR-repeat protein 15/At3g58940/PEG3-like LRR" evidence="2">
    <location>
        <begin position="153"/>
        <end position="267"/>
    </location>
</feature>
<name>A0AAD8R247_LOLMU</name>